<comment type="caution">
    <text evidence="2">The sequence shown here is derived from an EMBL/GenBank/DDBJ whole genome shotgun (WGS) entry which is preliminary data.</text>
</comment>
<proteinExistence type="predicted"/>
<feature type="transmembrane region" description="Helical" evidence="1">
    <location>
        <begin position="71"/>
        <end position="90"/>
    </location>
</feature>
<organism evidence="2 3">
    <name type="scientific">Caenorhabditis angaria</name>
    <dbReference type="NCBI Taxonomy" id="860376"/>
    <lineage>
        <taxon>Eukaryota</taxon>
        <taxon>Metazoa</taxon>
        <taxon>Ecdysozoa</taxon>
        <taxon>Nematoda</taxon>
        <taxon>Chromadorea</taxon>
        <taxon>Rhabditida</taxon>
        <taxon>Rhabditina</taxon>
        <taxon>Rhabditomorpha</taxon>
        <taxon>Rhabditoidea</taxon>
        <taxon>Rhabditidae</taxon>
        <taxon>Peloderinae</taxon>
        <taxon>Caenorhabditis</taxon>
    </lineage>
</organism>
<reference evidence="2" key="1">
    <citation type="submission" date="2022-11" db="EMBL/GenBank/DDBJ databases">
        <authorList>
            <person name="Kikuchi T."/>
        </authorList>
    </citation>
    <scope>NUCLEOTIDE SEQUENCE</scope>
    <source>
        <strain evidence="2">PS1010</strain>
    </source>
</reference>
<dbReference type="Proteomes" id="UP001152747">
    <property type="component" value="Unassembled WGS sequence"/>
</dbReference>
<name>A0A9P1IRS7_9PELO</name>
<feature type="transmembrane region" description="Helical" evidence="1">
    <location>
        <begin position="47"/>
        <end position="64"/>
    </location>
</feature>
<keyword evidence="1" id="KW-0472">Membrane</keyword>
<accession>A0A9P1IRS7</accession>
<dbReference type="AlphaFoldDB" id="A0A9P1IRS7"/>
<feature type="transmembrane region" description="Helical" evidence="1">
    <location>
        <begin position="7"/>
        <end position="27"/>
    </location>
</feature>
<sequence>MFLEKPLGNSILIILLAAQMTVMLYQNSHVQKSIVSRDTSFSSTRHFITWVSYGMTLLIFFKALRGHVAPVALAFQLYKLAAAVSLWYLADYEEEALPNSLQDPLKYMEVAKILIFFEISGFFLIWTHLYCKEFGDWEMEDSDQKKIEIEFFWKILCKRSQCV</sequence>
<evidence type="ECO:0000313" key="2">
    <source>
        <dbReference type="EMBL" id="CAI5450032.1"/>
    </source>
</evidence>
<feature type="transmembrane region" description="Helical" evidence="1">
    <location>
        <begin position="110"/>
        <end position="131"/>
    </location>
</feature>
<keyword evidence="1" id="KW-1133">Transmembrane helix</keyword>
<dbReference type="EMBL" id="CANHGI010000005">
    <property type="protein sequence ID" value="CAI5450032.1"/>
    <property type="molecule type" value="Genomic_DNA"/>
</dbReference>
<gene>
    <name evidence="2" type="ORF">CAMP_LOCUS12669</name>
</gene>
<keyword evidence="1" id="KW-0812">Transmembrane</keyword>
<protein>
    <submittedName>
        <fullName evidence="2">Uncharacterized protein</fullName>
    </submittedName>
</protein>
<keyword evidence="3" id="KW-1185">Reference proteome</keyword>
<evidence type="ECO:0000256" key="1">
    <source>
        <dbReference type="SAM" id="Phobius"/>
    </source>
</evidence>
<evidence type="ECO:0000313" key="3">
    <source>
        <dbReference type="Proteomes" id="UP001152747"/>
    </source>
</evidence>